<dbReference type="Proteomes" id="UP000071533">
    <property type="component" value="Unassembled WGS sequence"/>
</dbReference>
<dbReference type="InterPro" id="IPR036640">
    <property type="entry name" value="ABC1_TM_sf"/>
</dbReference>
<evidence type="ECO:0000313" key="9">
    <source>
        <dbReference type="EMBL" id="CYV27036.1"/>
    </source>
</evidence>
<evidence type="ECO:0000256" key="6">
    <source>
        <dbReference type="ARBA" id="ARBA00022840"/>
    </source>
</evidence>
<dbReference type="PANTHER" id="PTHR43394:SF1">
    <property type="entry name" value="ATP-BINDING CASSETTE SUB-FAMILY B MEMBER 10, MITOCHONDRIAL"/>
    <property type="match status" value="1"/>
</dbReference>
<sequence length="575" mass="64485">MFKLIFDYVKQHKWLYLLVVVTLIIYDVTLLIPTQIIQRMVDTLTKNGLTERILVQEMGLLLLVTFLNYGMGFIWHLKLFQASVNFKFDMQQRAFKKMVTMRTPFYEKFRSGDVMTRFSTDVDGLMEMVGYGLMIVVYSGGMLAFIIPTMLLIDWKISFLAILPMIFMAVAFFFIGRKQDLAIDANREAVAQLNNEVLEVVEGIRVTRAYSKKAAQKAQFQERTKELADGGDRITSLQSLYNPLATVGLGLSTILVLVLGAGAVKSGQLSLGQVIALQLYVSSLLEPFWTLADFILVYQTGKTSFEKLQELIETGDDLEVDGSVEIAELDSISFKNYSFSYPQSDRPSLQEINWTLKAGQTVGIVGKTGSGKTSLVRQLLRQYPVGQGEFLVNHQSVLAFKRSSLEQKIGYVPQEHILFSKSVGENIAFGKRDSSLEEIEAAIATAAFSQDLERMSHGLDTMIGERGVSISGGQKQRISIARAFLREPDLLILDDSLSAVDARTEGQIIQNIQKERAGKTNVIVTHRLSAVNHADWVLVLDEGRIVEEGRPADLLAQEGWYYEQYQRQQSQDGGE</sequence>
<dbReference type="SMART" id="SM00382">
    <property type="entry name" value="AAA"/>
    <property type="match status" value="1"/>
</dbReference>
<keyword evidence="3" id="KW-1003">Cell membrane</keyword>
<dbReference type="GO" id="GO:0015421">
    <property type="term" value="F:ABC-type oligopeptide transporter activity"/>
    <property type="evidence" value="ECO:0007669"/>
    <property type="project" value="TreeGrafter"/>
</dbReference>
<dbReference type="PROSITE" id="PS50929">
    <property type="entry name" value="ABC_TM1F"/>
    <property type="match status" value="1"/>
</dbReference>
<dbReference type="GO" id="GO:0005524">
    <property type="term" value="F:ATP binding"/>
    <property type="evidence" value="ECO:0007669"/>
    <property type="project" value="UniProtKB-KW"/>
</dbReference>
<keyword evidence="7" id="KW-1133">Transmembrane helix</keyword>
<dbReference type="Gene3D" id="1.20.1560.10">
    <property type="entry name" value="ABC transporter type 1, transmembrane domain"/>
    <property type="match status" value="1"/>
</dbReference>
<dbReference type="EC" id="3.6.3.-" evidence="9"/>
<dbReference type="FunFam" id="3.40.50.300:FF:000221">
    <property type="entry name" value="Multidrug ABC transporter ATP-binding protein"/>
    <property type="match status" value="1"/>
</dbReference>
<evidence type="ECO:0000256" key="4">
    <source>
        <dbReference type="ARBA" id="ARBA00022692"/>
    </source>
</evidence>
<keyword evidence="5" id="KW-0547">Nucleotide-binding</keyword>
<keyword evidence="8" id="KW-0472">Membrane</keyword>
<comment type="subcellular location">
    <subcellularLocation>
        <location evidence="1">Cell membrane</location>
        <topology evidence="1">Multi-pass membrane protein</topology>
    </subcellularLocation>
</comment>
<dbReference type="InterPro" id="IPR003439">
    <property type="entry name" value="ABC_transporter-like_ATP-bd"/>
</dbReference>
<dbReference type="Pfam" id="PF00005">
    <property type="entry name" value="ABC_tran"/>
    <property type="match status" value="1"/>
</dbReference>
<name>A0A116M4A4_STRSU</name>
<dbReference type="RefSeq" id="WP_044690149.1">
    <property type="nucleotide sequence ID" value="NZ_CEHX01000062.1"/>
</dbReference>
<keyword evidence="6" id="KW-0067">ATP-binding</keyword>
<dbReference type="GO" id="GO:0005886">
    <property type="term" value="C:plasma membrane"/>
    <property type="evidence" value="ECO:0007669"/>
    <property type="project" value="UniProtKB-SubCell"/>
</dbReference>
<gene>
    <name evidence="9" type="primary">yheI_1</name>
    <name evidence="9" type="ORF">ERS132431_00312</name>
</gene>
<keyword evidence="4" id="KW-0812">Transmembrane</keyword>
<dbReference type="AlphaFoldDB" id="A0A116M4A4"/>
<evidence type="ECO:0000256" key="3">
    <source>
        <dbReference type="ARBA" id="ARBA00022475"/>
    </source>
</evidence>
<accession>A0A116M4A4</accession>
<dbReference type="InterPro" id="IPR039421">
    <property type="entry name" value="Type_1_exporter"/>
</dbReference>
<dbReference type="GO" id="GO:0016887">
    <property type="term" value="F:ATP hydrolysis activity"/>
    <property type="evidence" value="ECO:0007669"/>
    <property type="project" value="InterPro"/>
</dbReference>
<evidence type="ECO:0000256" key="7">
    <source>
        <dbReference type="ARBA" id="ARBA00022989"/>
    </source>
</evidence>
<evidence type="ECO:0000256" key="1">
    <source>
        <dbReference type="ARBA" id="ARBA00004651"/>
    </source>
</evidence>
<evidence type="ECO:0000256" key="2">
    <source>
        <dbReference type="ARBA" id="ARBA00022448"/>
    </source>
</evidence>
<dbReference type="Pfam" id="PF00664">
    <property type="entry name" value="ABC_membrane"/>
    <property type="match status" value="1"/>
</dbReference>
<dbReference type="InterPro" id="IPR017871">
    <property type="entry name" value="ABC_transporter-like_CS"/>
</dbReference>
<dbReference type="InterPro" id="IPR003593">
    <property type="entry name" value="AAA+_ATPase"/>
</dbReference>
<proteinExistence type="predicted"/>
<dbReference type="InterPro" id="IPR011527">
    <property type="entry name" value="ABC1_TM_dom"/>
</dbReference>
<dbReference type="EMBL" id="FIHS01000003">
    <property type="protein sequence ID" value="CYV27036.1"/>
    <property type="molecule type" value="Genomic_DNA"/>
</dbReference>
<dbReference type="PANTHER" id="PTHR43394">
    <property type="entry name" value="ATP-DEPENDENT PERMEASE MDL1, MITOCHONDRIAL"/>
    <property type="match status" value="1"/>
</dbReference>
<keyword evidence="9" id="KW-0378">Hydrolase</keyword>
<reference evidence="9 10" key="1">
    <citation type="submission" date="2016-02" db="EMBL/GenBank/DDBJ databases">
        <authorList>
            <consortium name="Pathogen Informatics"/>
        </authorList>
    </citation>
    <scope>NUCLEOTIDE SEQUENCE [LARGE SCALE GENOMIC DNA]</scope>
    <source>
        <strain evidence="9 10">LSS69</strain>
    </source>
</reference>
<dbReference type="CDD" id="cd18541">
    <property type="entry name" value="ABC_6TM_TmrB_like"/>
    <property type="match status" value="1"/>
</dbReference>
<keyword evidence="2" id="KW-0813">Transport</keyword>
<dbReference type="InterPro" id="IPR027417">
    <property type="entry name" value="P-loop_NTPase"/>
</dbReference>
<dbReference type="SUPFAM" id="SSF52540">
    <property type="entry name" value="P-loop containing nucleoside triphosphate hydrolases"/>
    <property type="match status" value="1"/>
</dbReference>
<evidence type="ECO:0000256" key="5">
    <source>
        <dbReference type="ARBA" id="ARBA00022741"/>
    </source>
</evidence>
<evidence type="ECO:0000313" key="10">
    <source>
        <dbReference type="Proteomes" id="UP000071533"/>
    </source>
</evidence>
<protein>
    <submittedName>
        <fullName evidence="9">Multidrug ABC transporter ATPase/permease</fullName>
        <ecNumber evidence="9">3.6.3.-</ecNumber>
    </submittedName>
</protein>
<dbReference type="SUPFAM" id="SSF90123">
    <property type="entry name" value="ABC transporter transmembrane region"/>
    <property type="match status" value="1"/>
</dbReference>
<dbReference type="PROSITE" id="PS50893">
    <property type="entry name" value="ABC_TRANSPORTER_2"/>
    <property type="match status" value="1"/>
</dbReference>
<dbReference type="Gene3D" id="3.40.50.300">
    <property type="entry name" value="P-loop containing nucleotide triphosphate hydrolases"/>
    <property type="match status" value="1"/>
</dbReference>
<evidence type="ECO:0000256" key="8">
    <source>
        <dbReference type="ARBA" id="ARBA00023136"/>
    </source>
</evidence>
<organism evidence="9 10">
    <name type="scientific">Streptococcus suis</name>
    <dbReference type="NCBI Taxonomy" id="1307"/>
    <lineage>
        <taxon>Bacteria</taxon>
        <taxon>Bacillati</taxon>
        <taxon>Bacillota</taxon>
        <taxon>Bacilli</taxon>
        <taxon>Lactobacillales</taxon>
        <taxon>Streptococcaceae</taxon>
        <taxon>Streptococcus</taxon>
    </lineage>
</organism>
<dbReference type="PROSITE" id="PS00211">
    <property type="entry name" value="ABC_TRANSPORTER_1"/>
    <property type="match status" value="1"/>
</dbReference>